<evidence type="ECO:0000313" key="2">
    <source>
        <dbReference type="EMBL" id="KHD97966.1"/>
    </source>
</evidence>
<dbReference type="InterPro" id="IPR024344">
    <property type="entry name" value="MDMPI_metal-binding"/>
</dbReference>
<dbReference type="EMBL" id="JSUH01000005">
    <property type="protein sequence ID" value="KHD97966.1"/>
    <property type="molecule type" value="Genomic_DNA"/>
</dbReference>
<dbReference type="Gene3D" id="1.20.120.450">
    <property type="entry name" value="dinb family like domain"/>
    <property type="match status" value="1"/>
</dbReference>
<evidence type="ECO:0000313" key="3">
    <source>
        <dbReference type="Proteomes" id="UP000030466"/>
    </source>
</evidence>
<comment type="caution">
    <text evidence="2">The sequence shown here is derived from an EMBL/GenBank/DDBJ whole genome shotgun (WGS) entry which is preliminary data.</text>
</comment>
<dbReference type="Proteomes" id="UP000030466">
    <property type="component" value="Unassembled WGS sequence"/>
</dbReference>
<dbReference type="Pfam" id="PF11716">
    <property type="entry name" value="MDMPI_N"/>
    <property type="match status" value="1"/>
</dbReference>
<dbReference type="AlphaFoldDB" id="A0A0A6VTL3"/>
<protein>
    <recommendedName>
        <fullName evidence="1">Mycothiol-dependent maleylpyruvate isomerase metal-binding domain-containing protein</fullName>
    </recommendedName>
</protein>
<dbReference type="InterPro" id="IPR034660">
    <property type="entry name" value="DinB/YfiT-like"/>
</dbReference>
<gene>
    <name evidence="2" type="ORF">GY22_06845</name>
</gene>
<accession>A0A0A6VTL3</accession>
<sequence>MGDDDVWAVIDLQRRRTADLLAGLSGEQWDHPSLCEGWTVRDVAAHLTLQQLGLGAALLSALRHPGGLNHVILESARDRARRPADRLVAGIRATVGSRRHNVGVTSLETLTDILVHGQDIAVPLGLELEMPPEAAAVAAERVRSTGGTRTARVFRHLPLEGFRFVATDVSWAAGEGPEIRGPAAALLLLLTGRRAGLDRLAGDGVEMLRHRLAPA</sequence>
<dbReference type="SUPFAM" id="SSF109854">
    <property type="entry name" value="DinB/YfiT-like putative metalloenzymes"/>
    <property type="match status" value="1"/>
</dbReference>
<reference evidence="2 3" key="1">
    <citation type="journal article" date="2003" name="Int. J. Syst. Evol. Microbiol.">
        <title>Kocuria polaris sp. nov., an orange-pigmented psychrophilic bacterium isolated from an Antarctic cyanobacterial mat sample.</title>
        <authorList>
            <person name="Reddy G.S."/>
            <person name="Prakash J.S."/>
            <person name="Prabahar V."/>
            <person name="Matsumoto G.I."/>
            <person name="Stackebrandt E."/>
            <person name="Shivaji S."/>
        </authorList>
    </citation>
    <scope>NUCLEOTIDE SEQUENCE [LARGE SCALE GENOMIC DNA]</scope>
    <source>
        <strain evidence="2 3">CMS 76or</strain>
    </source>
</reference>
<name>A0A0A6VTL3_KOCRO</name>
<dbReference type="OrthoDB" id="5178565at2"/>
<proteinExistence type="predicted"/>
<feature type="domain" description="Mycothiol-dependent maleylpyruvate isomerase metal-binding" evidence="1">
    <location>
        <begin position="13"/>
        <end position="99"/>
    </location>
</feature>
<dbReference type="NCBIfam" id="TIGR03083">
    <property type="entry name" value="maleylpyruvate isomerase family mycothiol-dependent enzyme"/>
    <property type="match status" value="1"/>
</dbReference>
<evidence type="ECO:0000259" key="1">
    <source>
        <dbReference type="Pfam" id="PF11716"/>
    </source>
</evidence>
<keyword evidence="3" id="KW-1185">Reference proteome</keyword>
<organism evidence="2 3">
    <name type="scientific">Kocuria rosea subsp. polaris</name>
    <dbReference type="NCBI Taxonomy" id="136273"/>
    <lineage>
        <taxon>Bacteria</taxon>
        <taxon>Bacillati</taxon>
        <taxon>Actinomycetota</taxon>
        <taxon>Actinomycetes</taxon>
        <taxon>Micrococcales</taxon>
        <taxon>Micrococcaceae</taxon>
        <taxon>Kocuria</taxon>
    </lineage>
</organism>
<dbReference type="GO" id="GO:0046872">
    <property type="term" value="F:metal ion binding"/>
    <property type="evidence" value="ECO:0007669"/>
    <property type="project" value="InterPro"/>
</dbReference>
<dbReference type="InterPro" id="IPR017517">
    <property type="entry name" value="Maleyloyr_isom"/>
</dbReference>